<dbReference type="Proteomes" id="UP001497512">
    <property type="component" value="Chromosome 10"/>
</dbReference>
<evidence type="ECO:0000313" key="2">
    <source>
        <dbReference type="Proteomes" id="UP001497512"/>
    </source>
</evidence>
<organism evidence="1 2">
    <name type="scientific">Sphagnum troendelagicum</name>
    <dbReference type="NCBI Taxonomy" id="128251"/>
    <lineage>
        <taxon>Eukaryota</taxon>
        <taxon>Viridiplantae</taxon>
        <taxon>Streptophyta</taxon>
        <taxon>Embryophyta</taxon>
        <taxon>Bryophyta</taxon>
        <taxon>Sphagnophytina</taxon>
        <taxon>Sphagnopsida</taxon>
        <taxon>Sphagnales</taxon>
        <taxon>Sphagnaceae</taxon>
        <taxon>Sphagnum</taxon>
    </lineage>
</organism>
<name>A0ABP0TEM9_9BRYO</name>
<sequence>MSVAISHRKKSSSHCCSTAMTVQFANSFLEQELFCCTSQMSSSNKGCSNSCNIISRICDRSCCTMSSEQ</sequence>
<keyword evidence="2" id="KW-1185">Reference proteome</keyword>
<protein>
    <submittedName>
        <fullName evidence="1">Uncharacterized protein</fullName>
    </submittedName>
</protein>
<reference evidence="1" key="1">
    <citation type="submission" date="2024-02" db="EMBL/GenBank/DDBJ databases">
        <authorList>
            <consortium name="ELIXIR-Norway"/>
            <consortium name="Elixir Norway"/>
        </authorList>
    </citation>
    <scope>NUCLEOTIDE SEQUENCE</scope>
</reference>
<proteinExistence type="predicted"/>
<accession>A0ABP0TEM9</accession>
<evidence type="ECO:0000313" key="1">
    <source>
        <dbReference type="EMBL" id="CAK9194620.1"/>
    </source>
</evidence>
<dbReference type="EMBL" id="OZ019902">
    <property type="protein sequence ID" value="CAK9194620.1"/>
    <property type="molecule type" value="Genomic_DNA"/>
</dbReference>
<gene>
    <name evidence="1" type="ORF">CSSPTR1EN2_LOCUS2617</name>
</gene>